<name>A0AA40FC80_9PEZI</name>
<protein>
    <submittedName>
        <fullName evidence="1">Uncharacterized protein</fullName>
    </submittedName>
</protein>
<sequence>MHARALSCQHHYSPRERDHRQIIISSRYIMADAAPAIGDCHVCEALIPSLLGPSPSQTIGTVDALIMSSNLPCHACSIILVEIRDSLLGSDLDLSDDTHLKLEIKDSNTPVKIRIIDEDTNAKLGELELGLEDPGLPLLPSMVPHDVKSEQFFYRLSWNASNTPSSPALPRLWTAAYIAT</sequence>
<dbReference type="Proteomes" id="UP001172155">
    <property type="component" value="Unassembled WGS sequence"/>
</dbReference>
<reference evidence="1" key="1">
    <citation type="submission" date="2023-06" db="EMBL/GenBank/DDBJ databases">
        <title>Genome-scale phylogeny and comparative genomics of the fungal order Sordariales.</title>
        <authorList>
            <consortium name="Lawrence Berkeley National Laboratory"/>
            <person name="Hensen N."/>
            <person name="Bonometti L."/>
            <person name="Westerberg I."/>
            <person name="Brannstrom I.O."/>
            <person name="Guillou S."/>
            <person name="Cros-Aarteil S."/>
            <person name="Calhoun S."/>
            <person name="Haridas S."/>
            <person name="Kuo A."/>
            <person name="Mondo S."/>
            <person name="Pangilinan J."/>
            <person name="Riley R."/>
            <person name="LaButti K."/>
            <person name="Andreopoulos B."/>
            <person name="Lipzen A."/>
            <person name="Chen C."/>
            <person name="Yanf M."/>
            <person name="Daum C."/>
            <person name="Ng V."/>
            <person name="Clum A."/>
            <person name="Steindorff A."/>
            <person name="Ohm R."/>
            <person name="Martin F."/>
            <person name="Silar P."/>
            <person name="Natvig D."/>
            <person name="Lalanne C."/>
            <person name="Gautier V."/>
            <person name="Ament-velasquez S.L."/>
            <person name="Kruys A."/>
            <person name="Hutchinson M.I."/>
            <person name="Powell A.J."/>
            <person name="Barry K."/>
            <person name="Miller A.N."/>
            <person name="Grigoriev I.V."/>
            <person name="Debuchy R."/>
            <person name="Gladieux P."/>
            <person name="Thoren M.H."/>
            <person name="Johannesson H."/>
        </authorList>
    </citation>
    <scope>NUCLEOTIDE SEQUENCE</scope>
    <source>
        <strain evidence="1">SMH3187-1</strain>
    </source>
</reference>
<accession>A0AA40FC80</accession>
<organism evidence="1 2">
    <name type="scientific">Schizothecium vesticola</name>
    <dbReference type="NCBI Taxonomy" id="314040"/>
    <lineage>
        <taxon>Eukaryota</taxon>
        <taxon>Fungi</taxon>
        <taxon>Dikarya</taxon>
        <taxon>Ascomycota</taxon>
        <taxon>Pezizomycotina</taxon>
        <taxon>Sordariomycetes</taxon>
        <taxon>Sordariomycetidae</taxon>
        <taxon>Sordariales</taxon>
        <taxon>Schizotheciaceae</taxon>
        <taxon>Schizothecium</taxon>
    </lineage>
</organism>
<proteinExistence type="predicted"/>
<keyword evidence="2" id="KW-1185">Reference proteome</keyword>
<gene>
    <name evidence="1" type="ORF">B0T18DRAFT_443307</name>
</gene>
<evidence type="ECO:0000313" key="1">
    <source>
        <dbReference type="EMBL" id="KAK0755097.1"/>
    </source>
</evidence>
<dbReference type="AlphaFoldDB" id="A0AA40FC80"/>
<dbReference type="EMBL" id="JAUKUD010000001">
    <property type="protein sequence ID" value="KAK0755097.1"/>
    <property type="molecule type" value="Genomic_DNA"/>
</dbReference>
<evidence type="ECO:0000313" key="2">
    <source>
        <dbReference type="Proteomes" id="UP001172155"/>
    </source>
</evidence>
<comment type="caution">
    <text evidence="1">The sequence shown here is derived from an EMBL/GenBank/DDBJ whole genome shotgun (WGS) entry which is preliminary data.</text>
</comment>